<proteinExistence type="predicted"/>
<dbReference type="Proteomes" id="UP001285441">
    <property type="component" value="Unassembled WGS sequence"/>
</dbReference>
<keyword evidence="1" id="KW-0472">Membrane</keyword>
<dbReference type="EMBL" id="JAULSW010000009">
    <property type="protein sequence ID" value="KAK3369933.1"/>
    <property type="molecule type" value="Genomic_DNA"/>
</dbReference>
<keyword evidence="1" id="KW-1133">Transmembrane helix</keyword>
<feature type="chain" id="PRO_5042060250" evidence="2">
    <location>
        <begin position="25"/>
        <end position="356"/>
    </location>
</feature>
<name>A0AAE0K4F5_9PEZI</name>
<keyword evidence="4" id="KW-1185">Reference proteome</keyword>
<keyword evidence="1" id="KW-0812">Transmembrane</keyword>
<feature type="transmembrane region" description="Helical" evidence="1">
    <location>
        <begin position="89"/>
        <end position="109"/>
    </location>
</feature>
<dbReference type="PANTHER" id="PTHR35043">
    <property type="entry name" value="TRANSCRIPTION FACTOR DOMAIN-CONTAINING PROTEIN"/>
    <property type="match status" value="1"/>
</dbReference>
<reference evidence="3" key="1">
    <citation type="journal article" date="2023" name="Mol. Phylogenet. Evol.">
        <title>Genome-scale phylogeny and comparative genomics of the fungal order Sordariales.</title>
        <authorList>
            <person name="Hensen N."/>
            <person name="Bonometti L."/>
            <person name="Westerberg I."/>
            <person name="Brannstrom I.O."/>
            <person name="Guillou S."/>
            <person name="Cros-Aarteil S."/>
            <person name="Calhoun S."/>
            <person name="Haridas S."/>
            <person name="Kuo A."/>
            <person name="Mondo S."/>
            <person name="Pangilinan J."/>
            <person name="Riley R."/>
            <person name="LaButti K."/>
            <person name="Andreopoulos B."/>
            <person name="Lipzen A."/>
            <person name="Chen C."/>
            <person name="Yan M."/>
            <person name="Daum C."/>
            <person name="Ng V."/>
            <person name="Clum A."/>
            <person name="Steindorff A."/>
            <person name="Ohm R.A."/>
            <person name="Martin F."/>
            <person name="Silar P."/>
            <person name="Natvig D.O."/>
            <person name="Lalanne C."/>
            <person name="Gautier V."/>
            <person name="Ament-Velasquez S.L."/>
            <person name="Kruys A."/>
            <person name="Hutchinson M.I."/>
            <person name="Powell A.J."/>
            <person name="Barry K."/>
            <person name="Miller A.N."/>
            <person name="Grigoriev I.V."/>
            <person name="Debuchy R."/>
            <person name="Gladieux P."/>
            <person name="Hiltunen Thoren M."/>
            <person name="Johannesson H."/>
        </authorList>
    </citation>
    <scope>NUCLEOTIDE SEQUENCE</scope>
    <source>
        <strain evidence="3">CBS 232.78</strain>
    </source>
</reference>
<protein>
    <submittedName>
        <fullName evidence="3">Uncharacterized protein</fullName>
    </submittedName>
</protein>
<organism evidence="3 4">
    <name type="scientific">Podospora didyma</name>
    <dbReference type="NCBI Taxonomy" id="330526"/>
    <lineage>
        <taxon>Eukaryota</taxon>
        <taxon>Fungi</taxon>
        <taxon>Dikarya</taxon>
        <taxon>Ascomycota</taxon>
        <taxon>Pezizomycotina</taxon>
        <taxon>Sordariomycetes</taxon>
        <taxon>Sordariomycetidae</taxon>
        <taxon>Sordariales</taxon>
        <taxon>Podosporaceae</taxon>
        <taxon>Podospora</taxon>
    </lineage>
</organism>
<keyword evidence="2" id="KW-0732">Signal</keyword>
<reference evidence="3" key="2">
    <citation type="submission" date="2023-06" db="EMBL/GenBank/DDBJ databases">
        <authorList>
            <consortium name="Lawrence Berkeley National Laboratory"/>
            <person name="Haridas S."/>
            <person name="Hensen N."/>
            <person name="Bonometti L."/>
            <person name="Westerberg I."/>
            <person name="Brannstrom I.O."/>
            <person name="Guillou S."/>
            <person name="Cros-Aarteil S."/>
            <person name="Calhoun S."/>
            <person name="Kuo A."/>
            <person name="Mondo S."/>
            <person name="Pangilinan J."/>
            <person name="Riley R."/>
            <person name="LaButti K."/>
            <person name="Andreopoulos B."/>
            <person name="Lipzen A."/>
            <person name="Chen C."/>
            <person name="Yanf M."/>
            <person name="Daum C."/>
            <person name="Ng V."/>
            <person name="Clum A."/>
            <person name="Steindorff A."/>
            <person name="Ohm R."/>
            <person name="Martin F."/>
            <person name="Silar P."/>
            <person name="Natvig D."/>
            <person name="Lalanne C."/>
            <person name="Gautier V."/>
            <person name="Ament-velasquez S.L."/>
            <person name="Kruys A."/>
            <person name="Hutchinson M.I."/>
            <person name="Powell A.J."/>
            <person name="Barry K."/>
            <person name="Miller A.N."/>
            <person name="Grigoriev I.V."/>
            <person name="Debuchy R."/>
            <person name="Gladieux P."/>
            <person name="Thoren M.H."/>
            <person name="Johannesson H."/>
        </authorList>
    </citation>
    <scope>NUCLEOTIDE SEQUENCE</scope>
    <source>
        <strain evidence="3">CBS 232.78</strain>
    </source>
</reference>
<gene>
    <name evidence="3" type="ORF">B0H63DRAFT_551879</name>
</gene>
<feature type="transmembrane region" description="Helical" evidence="1">
    <location>
        <begin position="321"/>
        <end position="342"/>
    </location>
</feature>
<evidence type="ECO:0000256" key="1">
    <source>
        <dbReference type="SAM" id="Phobius"/>
    </source>
</evidence>
<feature type="signal peptide" evidence="2">
    <location>
        <begin position="1"/>
        <end position="24"/>
    </location>
</feature>
<evidence type="ECO:0000313" key="3">
    <source>
        <dbReference type="EMBL" id="KAK3369933.1"/>
    </source>
</evidence>
<dbReference type="AlphaFoldDB" id="A0AAE0K4F5"/>
<sequence>MSLPIMLTWKQLLLFAIAAARVAAQSQSQNPADNSNKAVGWQDSPSQRGTMDIITNCVATIFACRWSIQHLKVLSKENRDTMLRLPLRRASWMLVTVMLPGLIMAYAVFEFMMACQTVYSMRDAGAEVDPPWWFDFKFSISRMYSLLSSAFWSAAEAARHLGKDEEMGAVQQTPAKHLQNFWPAVTEEEIKDKAKSDFFAKTIAMLQILQLALSLIGLLSTPLAQFTVRWGNPRDFIRQLLDVLQELSWNATDQKLQAETTARKNRFEKSPTLELHRDWPEQLELLMDLIDGKPGSKKLASYANVEAFPRRPGIFKEVNSILRYSTGLLYCIARLAIIGVAISSLRSMPAGVYITT</sequence>
<evidence type="ECO:0000313" key="4">
    <source>
        <dbReference type="Proteomes" id="UP001285441"/>
    </source>
</evidence>
<accession>A0AAE0K4F5</accession>
<dbReference type="PANTHER" id="PTHR35043:SF8">
    <property type="entry name" value="DUF4220 DOMAIN-CONTAINING PROTEIN"/>
    <property type="match status" value="1"/>
</dbReference>
<comment type="caution">
    <text evidence="3">The sequence shown here is derived from an EMBL/GenBank/DDBJ whole genome shotgun (WGS) entry which is preliminary data.</text>
</comment>
<evidence type="ECO:0000256" key="2">
    <source>
        <dbReference type="SAM" id="SignalP"/>
    </source>
</evidence>